<reference evidence="1" key="1">
    <citation type="submission" date="2018-12" db="EMBL/GenBank/DDBJ databases">
        <title>Characterization of a N4-like bacteriophage infecting a coral-derived Vibrio strain.</title>
        <authorList>
            <person name="Huang S."/>
        </authorList>
    </citation>
    <scope>NUCLEOTIDE SEQUENCE [LARGE SCALE GENOMIC DNA]</scope>
</reference>
<accession>A0A3T0IIS3</accession>
<gene>
    <name evidence="1" type="ORF">SBP1_gp109</name>
</gene>
<proteinExistence type="predicted"/>
<name>A0A3T0IIS3_9CAUD</name>
<evidence type="ECO:0000313" key="2">
    <source>
        <dbReference type="Proteomes" id="UP000290131"/>
    </source>
</evidence>
<dbReference type="EMBL" id="MK301608">
    <property type="protein sequence ID" value="AZU99701.1"/>
    <property type="molecule type" value="Genomic_DNA"/>
</dbReference>
<protein>
    <submittedName>
        <fullName evidence="1">Uncharacterized protein</fullName>
    </submittedName>
</protein>
<sequence>MKLKLQLWLDHYKKYEMNVKQGAANQRNALKKHEKERSETFVAKCEEHLPEILRLNELDLPANDIADIIGVDRTHIYHILRKLNLKLNNRRGKIHE</sequence>
<evidence type="ECO:0000313" key="1">
    <source>
        <dbReference type="EMBL" id="AZU99701.1"/>
    </source>
</evidence>
<organism evidence="1">
    <name type="scientific">Vibrio virus vB_VspP_SBP1</name>
    <dbReference type="NCBI Taxonomy" id="2500581"/>
    <lineage>
        <taxon>Viruses</taxon>
        <taxon>Duplodnaviria</taxon>
        <taxon>Heunggongvirae</taxon>
        <taxon>Uroviricota</taxon>
        <taxon>Caudoviricetes</taxon>
        <taxon>Schitoviridae</taxon>
        <taxon>Electravirus</taxon>
        <taxon>Electravirus Sbp1</taxon>
    </lineage>
</organism>
<dbReference type="Proteomes" id="UP000290131">
    <property type="component" value="Segment"/>
</dbReference>
<keyword evidence="2" id="KW-1185">Reference proteome</keyword>